<keyword evidence="6 8" id="KW-0408">Iron</keyword>
<dbReference type="GO" id="GO:0004497">
    <property type="term" value="F:monooxygenase activity"/>
    <property type="evidence" value="ECO:0007669"/>
    <property type="project" value="UniProtKB-KW"/>
</dbReference>
<keyword evidence="10" id="KW-0732">Signal</keyword>
<keyword evidence="5 9" id="KW-0560">Oxidoreductase</keyword>
<accession>A0A2U1PD52</accession>
<keyword evidence="3 8" id="KW-0349">Heme</keyword>
<protein>
    <submittedName>
        <fullName evidence="11">Cytochrome P450</fullName>
    </submittedName>
</protein>
<feature type="chain" id="PRO_5015655529" evidence="10">
    <location>
        <begin position="24"/>
        <end position="520"/>
    </location>
</feature>
<evidence type="ECO:0000256" key="6">
    <source>
        <dbReference type="ARBA" id="ARBA00023004"/>
    </source>
</evidence>
<reference evidence="11 12" key="1">
    <citation type="journal article" date="2018" name="Mol. Plant">
        <title>The genome of Artemisia annua provides insight into the evolution of Asteraceae family and artemisinin biosynthesis.</title>
        <authorList>
            <person name="Shen Q."/>
            <person name="Zhang L."/>
            <person name="Liao Z."/>
            <person name="Wang S."/>
            <person name="Yan T."/>
            <person name="Shi P."/>
            <person name="Liu M."/>
            <person name="Fu X."/>
            <person name="Pan Q."/>
            <person name="Wang Y."/>
            <person name="Lv Z."/>
            <person name="Lu X."/>
            <person name="Zhang F."/>
            <person name="Jiang W."/>
            <person name="Ma Y."/>
            <person name="Chen M."/>
            <person name="Hao X."/>
            <person name="Li L."/>
            <person name="Tang Y."/>
            <person name="Lv G."/>
            <person name="Zhou Y."/>
            <person name="Sun X."/>
            <person name="Brodelius P.E."/>
            <person name="Rose J.K.C."/>
            <person name="Tang K."/>
        </authorList>
    </citation>
    <scope>NUCLEOTIDE SEQUENCE [LARGE SCALE GENOMIC DNA]</scope>
    <source>
        <strain evidence="12">cv. Huhao1</strain>
        <tissue evidence="11">Leaf</tissue>
    </source>
</reference>
<dbReference type="PANTHER" id="PTHR47944:SF4">
    <property type="entry name" value="OS09G0441700 PROTEIN"/>
    <property type="match status" value="1"/>
</dbReference>
<dbReference type="STRING" id="35608.A0A2U1PD52"/>
<dbReference type="PROSITE" id="PS00086">
    <property type="entry name" value="CYTOCHROME_P450"/>
    <property type="match status" value="1"/>
</dbReference>
<name>A0A2U1PD52_ARTAN</name>
<evidence type="ECO:0000256" key="10">
    <source>
        <dbReference type="SAM" id="SignalP"/>
    </source>
</evidence>
<proteinExistence type="inferred from homology"/>
<organism evidence="11 12">
    <name type="scientific">Artemisia annua</name>
    <name type="common">Sweet wormwood</name>
    <dbReference type="NCBI Taxonomy" id="35608"/>
    <lineage>
        <taxon>Eukaryota</taxon>
        <taxon>Viridiplantae</taxon>
        <taxon>Streptophyta</taxon>
        <taxon>Embryophyta</taxon>
        <taxon>Tracheophyta</taxon>
        <taxon>Spermatophyta</taxon>
        <taxon>Magnoliopsida</taxon>
        <taxon>eudicotyledons</taxon>
        <taxon>Gunneridae</taxon>
        <taxon>Pentapetalae</taxon>
        <taxon>asterids</taxon>
        <taxon>campanulids</taxon>
        <taxon>Asterales</taxon>
        <taxon>Asteraceae</taxon>
        <taxon>Asteroideae</taxon>
        <taxon>Anthemideae</taxon>
        <taxon>Artemisiinae</taxon>
        <taxon>Artemisia</taxon>
    </lineage>
</organism>
<evidence type="ECO:0000256" key="1">
    <source>
        <dbReference type="ARBA" id="ARBA00001971"/>
    </source>
</evidence>
<dbReference type="InterPro" id="IPR001128">
    <property type="entry name" value="Cyt_P450"/>
</dbReference>
<dbReference type="GO" id="GO:0005506">
    <property type="term" value="F:iron ion binding"/>
    <property type="evidence" value="ECO:0007669"/>
    <property type="project" value="InterPro"/>
</dbReference>
<keyword evidence="4 8" id="KW-0479">Metal-binding</keyword>
<dbReference type="InterPro" id="IPR017972">
    <property type="entry name" value="Cyt_P450_CS"/>
</dbReference>
<dbReference type="SUPFAM" id="SSF48264">
    <property type="entry name" value="Cytochrome P450"/>
    <property type="match status" value="1"/>
</dbReference>
<comment type="cofactor">
    <cofactor evidence="1 8">
        <name>heme</name>
        <dbReference type="ChEBI" id="CHEBI:30413"/>
    </cofactor>
</comment>
<dbReference type="Pfam" id="PF00067">
    <property type="entry name" value="p450"/>
    <property type="match status" value="1"/>
</dbReference>
<evidence type="ECO:0000313" key="11">
    <source>
        <dbReference type="EMBL" id="PWA83639.1"/>
    </source>
</evidence>
<feature type="signal peptide" evidence="10">
    <location>
        <begin position="1"/>
        <end position="23"/>
    </location>
</feature>
<dbReference type="OrthoDB" id="2789670at2759"/>
<dbReference type="GO" id="GO:0044550">
    <property type="term" value="P:secondary metabolite biosynthetic process"/>
    <property type="evidence" value="ECO:0007669"/>
    <property type="project" value="UniProtKB-ARBA"/>
</dbReference>
<evidence type="ECO:0000313" key="12">
    <source>
        <dbReference type="Proteomes" id="UP000245207"/>
    </source>
</evidence>
<keyword evidence="12" id="KW-1185">Reference proteome</keyword>
<gene>
    <name evidence="11" type="ORF">CTI12_AA167140</name>
</gene>
<dbReference type="Proteomes" id="UP000245207">
    <property type="component" value="Unassembled WGS sequence"/>
</dbReference>
<dbReference type="InterPro" id="IPR036396">
    <property type="entry name" value="Cyt_P450_sf"/>
</dbReference>
<feature type="binding site" description="axial binding residue" evidence="8">
    <location>
        <position position="457"/>
    </location>
    <ligand>
        <name>heme</name>
        <dbReference type="ChEBI" id="CHEBI:30413"/>
    </ligand>
    <ligandPart>
        <name>Fe</name>
        <dbReference type="ChEBI" id="CHEBI:18248"/>
    </ligandPart>
</feature>
<dbReference type="EMBL" id="PKPP01001323">
    <property type="protein sequence ID" value="PWA83639.1"/>
    <property type="molecule type" value="Genomic_DNA"/>
</dbReference>
<dbReference type="PANTHER" id="PTHR47944">
    <property type="entry name" value="CYTOCHROME P450 98A9"/>
    <property type="match status" value="1"/>
</dbReference>
<dbReference type="GO" id="GO:0016705">
    <property type="term" value="F:oxidoreductase activity, acting on paired donors, with incorporation or reduction of molecular oxygen"/>
    <property type="evidence" value="ECO:0007669"/>
    <property type="project" value="InterPro"/>
</dbReference>
<evidence type="ECO:0000256" key="2">
    <source>
        <dbReference type="ARBA" id="ARBA00010617"/>
    </source>
</evidence>
<evidence type="ECO:0000256" key="4">
    <source>
        <dbReference type="ARBA" id="ARBA00022723"/>
    </source>
</evidence>
<dbReference type="AlphaFoldDB" id="A0A2U1PD52"/>
<dbReference type="Gene3D" id="1.10.630.10">
    <property type="entry name" value="Cytochrome P450"/>
    <property type="match status" value="1"/>
</dbReference>
<evidence type="ECO:0000256" key="7">
    <source>
        <dbReference type="ARBA" id="ARBA00023033"/>
    </source>
</evidence>
<keyword evidence="7 9" id="KW-0503">Monooxygenase</keyword>
<evidence type="ECO:0000256" key="8">
    <source>
        <dbReference type="PIRSR" id="PIRSR602401-1"/>
    </source>
</evidence>
<evidence type="ECO:0000256" key="5">
    <source>
        <dbReference type="ARBA" id="ARBA00023002"/>
    </source>
</evidence>
<evidence type="ECO:0000256" key="9">
    <source>
        <dbReference type="RuleBase" id="RU000461"/>
    </source>
</evidence>
<dbReference type="InterPro" id="IPR002401">
    <property type="entry name" value="Cyt_P450_E_grp-I"/>
</dbReference>
<dbReference type="PRINTS" id="PR00463">
    <property type="entry name" value="EP450I"/>
</dbReference>
<comment type="caution">
    <text evidence="11">The sequence shown here is derived from an EMBL/GenBank/DDBJ whole genome shotgun (WGS) entry which is preliminary data.</text>
</comment>
<dbReference type="GO" id="GO:0020037">
    <property type="term" value="F:heme binding"/>
    <property type="evidence" value="ECO:0007669"/>
    <property type="project" value="InterPro"/>
</dbReference>
<comment type="similarity">
    <text evidence="2 9">Belongs to the cytochrome P450 family.</text>
</comment>
<sequence length="520" mass="59190">MTIQPSIIIGIILFLLLVKLVKKKNSTKSYQLPPGPTPLPFLGCMIQLLQNKPIFRWIHKLMDDYNSSIICLRLGPSTHVIAVSCPTIACEFLKTQDEVFASRAETISAYLISNNYRATIMSPFGDQWRMMRGFLNENMLSSSAHKWLQPKRNEEANHLLCYINNQIQKQNTPTKGALINIRFLCQHFCANVLKKLIFGKRFFGEGHEDGGPGDEDIEHASALFTILTYHYGFCISNYFPWLRGRTDFDGHEKIMRDAIKIVQKYHDPLIEERIQAWKKGARTEVKDILDKLITHENSKLTPEEIKAQILEIMIAIIDNPSNAIEWAMAEMISEPLILNRAIKEIDDIVGCNRLVEESDVPQLNYIKACIKESFRLHPFSAFNVPHVSLKDTIVAGYFIPKGSHVLLSRLGLGRNPNVWNDPMRFDPDRYLVNTGKQVVLSDHDLRILSFSTGKRGCPGVILGSTITTMLLTRMIQGFAWETPHNEPKIKLVENHDNLHLAKPLVAVAKPRLPQEIYPTS</sequence>
<evidence type="ECO:0000256" key="3">
    <source>
        <dbReference type="ARBA" id="ARBA00022617"/>
    </source>
</evidence>